<gene>
    <name evidence="1" type="ORF">HPB47_012257</name>
</gene>
<name>A0AC60NU61_IXOPE</name>
<keyword evidence="2" id="KW-1185">Reference proteome</keyword>
<dbReference type="EMBL" id="JABSTQ010011504">
    <property type="protein sequence ID" value="KAG0410628.1"/>
    <property type="molecule type" value="Genomic_DNA"/>
</dbReference>
<sequence>MAGLVRPAFDALCEMCEFVRQRQKPAPTSGGRQRIRAVSASDRRRRDNVNGVEAEHRPETSRRERVVARATDSSSKRCSDDSVPAGARNDRTAPRTLLDAYLDSRKVRTFEELKELLISDRIDSRGGKACGFDGVWQLDEAEGAFQPKVAEKAGAKRFRDKKRRKCFACKAVGHLISECPVVDPGREARALDVPETSEVGDFTGRNTDPEDKASRKTRFKEEPALVHRQFGAVFHGRGGRGLGGLERRNFGLLGDLLAGFSAELPDNGIRIAACPLSYTPGERQDKYTGTTAKGSGRLRHRETATAGGGKKFLLSAGRAENTIHKVEPPQPPPGLPEARTGSGD</sequence>
<evidence type="ECO:0000313" key="2">
    <source>
        <dbReference type="Proteomes" id="UP000805193"/>
    </source>
</evidence>
<organism evidence="1 2">
    <name type="scientific">Ixodes persulcatus</name>
    <name type="common">Taiga tick</name>
    <dbReference type="NCBI Taxonomy" id="34615"/>
    <lineage>
        <taxon>Eukaryota</taxon>
        <taxon>Metazoa</taxon>
        <taxon>Ecdysozoa</taxon>
        <taxon>Arthropoda</taxon>
        <taxon>Chelicerata</taxon>
        <taxon>Arachnida</taxon>
        <taxon>Acari</taxon>
        <taxon>Parasitiformes</taxon>
        <taxon>Ixodida</taxon>
        <taxon>Ixodoidea</taxon>
        <taxon>Ixodidae</taxon>
        <taxon>Ixodinae</taxon>
        <taxon>Ixodes</taxon>
    </lineage>
</organism>
<evidence type="ECO:0000313" key="1">
    <source>
        <dbReference type="EMBL" id="KAG0410628.1"/>
    </source>
</evidence>
<dbReference type="Proteomes" id="UP000805193">
    <property type="component" value="Unassembled WGS sequence"/>
</dbReference>
<reference evidence="1 2" key="1">
    <citation type="journal article" date="2020" name="Cell">
        <title>Large-Scale Comparative Analyses of Tick Genomes Elucidate Their Genetic Diversity and Vector Capacities.</title>
        <authorList>
            <consortium name="Tick Genome and Microbiome Consortium (TIGMIC)"/>
            <person name="Jia N."/>
            <person name="Wang J."/>
            <person name="Shi W."/>
            <person name="Du L."/>
            <person name="Sun Y."/>
            <person name="Zhan W."/>
            <person name="Jiang J.F."/>
            <person name="Wang Q."/>
            <person name="Zhang B."/>
            <person name="Ji P."/>
            <person name="Bell-Sakyi L."/>
            <person name="Cui X.M."/>
            <person name="Yuan T.T."/>
            <person name="Jiang B.G."/>
            <person name="Yang W.F."/>
            <person name="Lam T.T."/>
            <person name="Chang Q.C."/>
            <person name="Ding S.J."/>
            <person name="Wang X.J."/>
            <person name="Zhu J.G."/>
            <person name="Ruan X.D."/>
            <person name="Zhao L."/>
            <person name="Wei J.T."/>
            <person name="Ye R.Z."/>
            <person name="Que T.C."/>
            <person name="Du C.H."/>
            <person name="Zhou Y.H."/>
            <person name="Cheng J.X."/>
            <person name="Dai P.F."/>
            <person name="Guo W.B."/>
            <person name="Han X.H."/>
            <person name="Huang E.J."/>
            <person name="Li L.F."/>
            <person name="Wei W."/>
            <person name="Gao Y.C."/>
            <person name="Liu J.Z."/>
            <person name="Shao H.Z."/>
            <person name="Wang X."/>
            <person name="Wang C.C."/>
            <person name="Yang T.C."/>
            <person name="Huo Q.B."/>
            <person name="Li W."/>
            <person name="Chen H.Y."/>
            <person name="Chen S.E."/>
            <person name="Zhou L.G."/>
            <person name="Ni X.B."/>
            <person name="Tian J.H."/>
            <person name="Sheng Y."/>
            <person name="Liu T."/>
            <person name="Pan Y.S."/>
            <person name="Xia L.Y."/>
            <person name="Li J."/>
            <person name="Zhao F."/>
            <person name="Cao W.C."/>
        </authorList>
    </citation>
    <scope>NUCLEOTIDE SEQUENCE [LARGE SCALE GENOMIC DNA]</scope>
    <source>
        <strain evidence="1">Iper-2018</strain>
    </source>
</reference>
<proteinExistence type="predicted"/>
<protein>
    <submittedName>
        <fullName evidence="1">Uncharacterized protein</fullName>
    </submittedName>
</protein>
<comment type="caution">
    <text evidence="1">The sequence shown here is derived from an EMBL/GenBank/DDBJ whole genome shotgun (WGS) entry which is preliminary data.</text>
</comment>
<accession>A0AC60NU61</accession>